<comment type="caution">
    <text evidence="1">The sequence shown here is derived from an EMBL/GenBank/DDBJ whole genome shotgun (WGS) entry which is preliminary data.</text>
</comment>
<keyword evidence="2" id="KW-1185">Reference proteome</keyword>
<dbReference type="AlphaFoldDB" id="A0A9P6TC91"/>
<evidence type="ECO:0000313" key="1">
    <source>
        <dbReference type="EMBL" id="KAG0145403.1"/>
    </source>
</evidence>
<gene>
    <name evidence="1" type="ORF">CROQUDRAFT_93880</name>
</gene>
<name>A0A9P6TC91_9BASI</name>
<accession>A0A9P6TC91</accession>
<organism evidence="1 2">
    <name type="scientific">Cronartium quercuum f. sp. fusiforme G11</name>
    <dbReference type="NCBI Taxonomy" id="708437"/>
    <lineage>
        <taxon>Eukaryota</taxon>
        <taxon>Fungi</taxon>
        <taxon>Dikarya</taxon>
        <taxon>Basidiomycota</taxon>
        <taxon>Pucciniomycotina</taxon>
        <taxon>Pucciniomycetes</taxon>
        <taxon>Pucciniales</taxon>
        <taxon>Coleosporiaceae</taxon>
        <taxon>Cronartium</taxon>
    </lineage>
</organism>
<dbReference type="EMBL" id="MU167277">
    <property type="protein sequence ID" value="KAG0145403.1"/>
    <property type="molecule type" value="Genomic_DNA"/>
</dbReference>
<protein>
    <submittedName>
        <fullName evidence="1">Uncharacterized protein</fullName>
    </submittedName>
</protein>
<reference evidence="1" key="1">
    <citation type="submission" date="2013-11" db="EMBL/GenBank/DDBJ databases">
        <title>Genome sequence of the fusiform rust pathogen reveals effectors for host alternation and coevolution with pine.</title>
        <authorList>
            <consortium name="DOE Joint Genome Institute"/>
            <person name="Smith K."/>
            <person name="Pendleton A."/>
            <person name="Kubisiak T."/>
            <person name="Anderson C."/>
            <person name="Salamov A."/>
            <person name="Aerts A."/>
            <person name="Riley R."/>
            <person name="Clum A."/>
            <person name="Lindquist E."/>
            <person name="Ence D."/>
            <person name="Campbell M."/>
            <person name="Kronenberg Z."/>
            <person name="Feau N."/>
            <person name="Dhillon B."/>
            <person name="Hamelin R."/>
            <person name="Burleigh J."/>
            <person name="Smith J."/>
            <person name="Yandell M."/>
            <person name="Nelson C."/>
            <person name="Grigoriev I."/>
            <person name="Davis J."/>
        </authorList>
    </citation>
    <scope>NUCLEOTIDE SEQUENCE</scope>
    <source>
        <strain evidence="1">G11</strain>
    </source>
</reference>
<dbReference type="Proteomes" id="UP000886653">
    <property type="component" value="Unassembled WGS sequence"/>
</dbReference>
<proteinExistence type="predicted"/>
<evidence type="ECO:0000313" key="2">
    <source>
        <dbReference type="Proteomes" id="UP000886653"/>
    </source>
</evidence>
<sequence length="111" mass="12540">MPPPPPPDPRWDCCDQVDYCMDLTDMLNMQDMHSERRSWADEVAEAESNQPTSMEDNLMDAWLEAMKHTGTDGNVVLSSTVVKLVTALLQKAPSPPLETDLLGWCRQTNYD</sequence>